<keyword evidence="2" id="KW-1185">Reference proteome</keyword>
<dbReference type="AlphaFoldDB" id="A0A9E7PJT1"/>
<dbReference type="InterPro" id="IPR019209">
    <property type="entry name" value="DUF2098"/>
</dbReference>
<gene>
    <name evidence="1" type="ORF">L6E24_07625</name>
</gene>
<reference evidence="1" key="1">
    <citation type="submission" date="2022-04" db="EMBL/GenBank/DDBJ databases">
        <title>Complete genome of Methanoplanus endosymbiosus DSM 3599.</title>
        <authorList>
            <person name="Chen S.-C."/>
            <person name="You Y.-T."/>
            <person name="Zhou Y.-Z."/>
            <person name="Lai M.-C."/>
        </authorList>
    </citation>
    <scope>NUCLEOTIDE SEQUENCE</scope>
    <source>
        <strain evidence="1">DSM 3599</strain>
    </source>
</reference>
<proteinExistence type="predicted"/>
<sequence length="130" mass="14671">MLWSVFLTFPIAIGSALYITEKLEKQPYIIADTKFITGMGSFAVGSFVRYPKTGTSGRVDSVEFFDGEEFARIEETGLYYRTDTLIITDKYEKKAERGENSGIERLKYEKRLDSDEIKDAFDHVDGVGAG</sequence>
<dbReference type="EMBL" id="CP096115">
    <property type="protein sequence ID" value="UUX91250.1"/>
    <property type="molecule type" value="Genomic_DNA"/>
</dbReference>
<evidence type="ECO:0000313" key="2">
    <source>
        <dbReference type="Proteomes" id="UP001060368"/>
    </source>
</evidence>
<dbReference type="RefSeq" id="WP_257741402.1">
    <property type="nucleotide sequence ID" value="NZ_CP096115.1"/>
</dbReference>
<protein>
    <submittedName>
        <fullName evidence="1">DUF2098 domain-containing protein</fullName>
    </submittedName>
</protein>
<dbReference type="KEGG" id="mend:L6E24_07625"/>
<dbReference type="GeneID" id="74307559"/>
<evidence type="ECO:0000313" key="1">
    <source>
        <dbReference type="EMBL" id="UUX91250.1"/>
    </source>
</evidence>
<name>A0A9E7PJT1_9EURY</name>
<dbReference type="Proteomes" id="UP001060368">
    <property type="component" value="Chromosome"/>
</dbReference>
<dbReference type="Pfam" id="PF09871">
    <property type="entry name" value="DUF2098"/>
    <property type="match status" value="1"/>
</dbReference>
<organism evidence="1 2">
    <name type="scientific">Methanoplanus endosymbiosus</name>
    <dbReference type="NCBI Taxonomy" id="33865"/>
    <lineage>
        <taxon>Archaea</taxon>
        <taxon>Methanobacteriati</taxon>
        <taxon>Methanobacteriota</taxon>
        <taxon>Stenosarchaea group</taxon>
        <taxon>Methanomicrobia</taxon>
        <taxon>Methanomicrobiales</taxon>
        <taxon>Methanomicrobiaceae</taxon>
        <taxon>Methanoplanus</taxon>
    </lineage>
</organism>
<accession>A0A9E7PJT1</accession>